<sequence>MQDSQPQPSRRRFFAGAATVGAAATAAAALPHLAAPDASAVAEPVPAPPERGGGYRLTAHVQQYYKTTQL</sequence>
<dbReference type="InterPro" id="IPR014177">
    <property type="entry name" value="Formate_DH_TAT-contain"/>
</dbReference>
<accession>A0A7X0PJF7</accession>
<comment type="caution">
    <text evidence="2">The sequence shown here is derived from an EMBL/GenBank/DDBJ whole genome shotgun (WGS) entry which is preliminary data.</text>
</comment>
<dbReference type="InterPro" id="IPR006311">
    <property type="entry name" value="TAT_signal"/>
</dbReference>
<dbReference type="NCBIfam" id="TIGR02811">
    <property type="entry name" value="formate_TAT"/>
    <property type="match status" value="1"/>
</dbReference>
<keyword evidence="3" id="KW-1185">Reference proteome</keyword>
<gene>
    <name evidence="2" type="ORF">HNP48_005415</name>
</gene>
<evidence type="ECO:0008006" key="4">
    <source>
        <dbReference type="Google" id="ProtNLM"/>
    </source>
</evidence>
<dbReference type="PROSITE" id="PS51318">
    <property type="entry name" value="TAT"/>
    <property type="match status" value="1"/>
</dbReference>
<evidence type="ECO:0000256" key="1">
    <source>
        <dbReference type="SAM" id="SignalP"/>
    </source>
</evidence>
<name>A0A7X0PJF7_9BURK</name>
<dbReference type="Proteomes" id="UP000575083">
    <property type="component" value="Unassembled WGS sequence"/>
</dbReference>
<evidence type="ECO:0000313" key="2">
    <source>
        <dbReference type="EMBL" id="MBB6562699.1"/>
    </source>
</evidence>
<protein>
    <recommendedName>
        <fullName evidence="4">Formate dehydrogenase region TAT target</fullName>
    </recommendedName>
</protein>
<evidence type="ECO:0000313" key="3">
    <source>
        <dbReference type="Proteomes" id="UP000575083"/>
    </source>
</evidence>
<organism evidence="2 3">
    <name type="scientific">Acidovorax soli</name>
    <dbReference type="NCBI Taxonomy" id="592050"/>
    <lineage>
        <taxon>Bacteria</taxon>
        <taxon>Pseudomonadati</taxon>
        <taxon>Pseudomonadota</taxon>
        <taxon>Betaproteobacteria</taxon>
        <taxon>Burkholderiales</taxon>
        <taxon>Comamonadaceae</taxon>
        <taxon>Acidovorax</taxon>
    </lineage>
</organism>
<keyword evidence="1" id="KW-0732">Signal</keyword>
<feature type="chain" id="PRO_5031331759" description="Formate dehydrogenase region TAT target" evidence="1">
    <location>
        <begin position="35"/>
        <end position="70"/>
    </location>
</feature>
<dbReference type="RefSeq" id="WP_184862979.1">
    <property type="nucleotide sequence ID" value="NZ_JACHLK010000014.1"/>
</dbReference>
<reference evidence="2 3" key="1">
    <citation type="submission" date="2020-08" db="EMBL/GenBank/DDBJ databases">
        <title>Functional genomics of gut bacteria from endangered species of beetles.</title>
        <authorList>
            <person name="Carlos-Shanley C."/>
        </authorList>
    </citation>
    <scope>NUCLEOTIDE SEQUENCE [LARGE SCALE GENOMIC DNA]</scope>
    <source>
        <strain evidence="2 3">S00198</strain>
    </source>
</reference>
<proteinExistence type="predicted"/>
<feature type="signal peptide" evidence="1">
    <location>
        <begin position="1"/>
        <end position="34"/>
    </location>
</feature>
<dbReference type="PIRSF" id="PIRSF036704">
    <property type="entry name" value="UCP036704"/>
    <property type="match status" value="1"/>
</dbReference>
<dbReference type="AlphaFoldDB" id="A0A7X0PJF7"/>
<dbReference type="EMBL" id="JACHLK010000014">
    <property type="protein sequence ID" value="MBB6562699.1"/>
    <property type="molecule type" value="Genomic_DNA"/>
</dbReference>